<dbReference type="Proteomes" id="UP000319576">
    <property type="component" value="Chromosome"/>
</dbReference>
<sequence>MDWSHFGLARRPFRPAADPLAYFPAPTHEAAAADLDAALSRREPFVLLDGLPGTGKTLVARRWLSRLPTAVPRAVLPTVHAARPADLLQAILFDLNQPYQGLNEQELRLAVTAHILAAAEGGLPTVLLVDEAQHLTAEALEELRLLANLDTPAGAAAVAVLVAQPVLREMLAKPAHAALAQRVAARPHLEPLTAEQSVKYLRHQIEAAGGRPLEVFDLEALDLLARACGGMPRVLNQAAAVAGELAAAVGSDTVDTEAAVEALGRLSIPVPEEQPAEPAPAARPAGKTLRARPAAGDAGPARGTKQKAARKRSA</sequence>
<evidence type="ECO:0000313" key="3">
    <source>
        <dbReference type="EMBL" id="QDU23629.1"/>
    </source>
</evidence>
<dbReference type="GO" id="GO:0016887">
    <property type="term" value="F:ATP hydrolysis activity"/>
    <property type="evidence" value="ECO:0007669"/>
    <property type="project" value="InterPro"/>
</dbReference>
<feature type="compositionally biased region" description="Basic residues" evidence="1">
    <location>
        <begin position="304"/>
        <end position="314"/>
    </location>
</feature>
<organism evidence="3 4">
    <name type="scientific">Urbifossiella limnaea</name>
    <dbReference type="NCBI Taxonomy" id="2528023"/>
    <lineage>
        <taxon>Bacteria</taxon>
        <taxon>Pseudomonadati</taxon>
        <taxon>Planctomycetota</taxon>
        <taxon>Planctomycetia</taxon>
        <taxon>Gemmatales</taxon>
        <taxon>Gemmataceae</taxon>
        <taxon>Urbifossiella</taxon>
    </lineage>
</organism>
<dbReference type="SUPFAM" id="SSF52540">
    <property type="entry name" value="P-loop containing nucleoside triphosphate hydrolases"/>
    <property type="match status" value="1"/>
</dbReference>
<proteinExistence type="predicted"/>
<dbReference type="AlphaFoldDB" id="A0A517Y1I2"/>
<dbReference type="PANTHER" id="PTHR35894:SF1">
    <property type="entry name" value="PHOSPHORIBULOKINASE _ URIDINE KINASE FAMILY"/>
    <property type="match status" value="1"/>
</dbReference>
<feature type="region of interest" description="Disordered" evidence="1">
    <location>
        <begin position="269"/>
        <end position="314"/>
    </location>
</feature>
<evidence type="ECO:0000313" key="4">
    <source>
        <dbReference type="Proteomes" id="UP000319576"/>
    </source>
</evidence>
<evidence type="ECO:0000259" key="2">
    <source>
        <dbReference type="Pfam" id="PF13401"/>
    </source>
</evidence>
<dbReference type="Pfam" id="PF13401">
    <property type="entry name" value="AAA_22"/>
    <property type="match status" value="1"/>
</dbReference>
<keyword evidence="4" id="KW-1185">Reference proteome</keyword>
<dbReference type="KEGG" id="uli:ETAA1_56330"/>
<dbReference type="Gene3D" id="3.40.50.300">
    <property type="entry name" value="P-loop containing nucleotide triphosphate hydrolases"/>
    <property type="match status" value="1"/>
</dbReference>
<reference evidence="3 4" key="1">
    <citation type="submission" date="2019-02" db="EMBL/GenBank/DDBJ databases">
        <title>Deep-cultivation of Planctomycetes and their phenomic and genomic characterization uncovers novel biology.</title>
        <authorList>
            <person name="Wiegand S."/>
            <person name="Jogler M."/>
            <person name="Boedeker C."/>
            <person name="Pinto D."/>
            <person name="Vollmers J."/>
            <person name="Rivas-Marin E."/>
            <person name="Kohn T."/>
            <person name="Peeters S.H."/>
            <person name="Heuer A."/>
            <person name="Rast P."/>
            <person name="Oberbeckmann S."/>
            <person name="Bunk B."/>
            <person name="Jeske O."/>
            <person name="Meyerdierks A."/>
            <person name="Storesund J.E."/>
            <person name="Kallscheuer N."/>
            <person name="Luecker S."/>
            <person name="Lage O.M."/>
            <person name="Pohl T."/>
            <person name="Merkel B.J."/>
            <person name="Hornburger P."/>
            <person name="Mueller R.-W."/>
            <person name="Bruemmer F."/>
            <person name="Labrenz M."/>
            <person name="Spormann A.M."/>
            <person name="Op den Camp H."/>
            <person name="Overmann J."/>
            <person name="Amann R."/>
            <person name="Jetten M.S.M."/>
            <person name="Mascher T."/>
            <person name="Medema M.H."/>
            <person name="Devos D.P."/>
            <person name="Kaster A.-K."/>
            <person name="Ovreas L."/>
            <person name="Rohde M."/>
            <person name="Galperin M.Y."/>
            <person name="Jogler C."/>
        </authorList>
    </citation>
    <scope>NUCLEOTIDE SEQUENCE [LARGE SCALE GENOMIC DNA]</scope>
    <source>
        <strain evidence="3 4">ETA_A1</strain>
    </source>
</reference>
<name>A0A517Y1I2_9BACT</name>
<dbReference type="InterPro" id="IPR049945">
    <property type="entry name" value="AAA_22"/>
</dbReference>
<gene>
    <name evidence="3" type="ORF">ETAA1_56330</name>
</gene>
<dbReference type="InterPro" id="IPR027417">
    <property type="entry name" value="P-loop_NTPase"/>
</dbReference>
<protein>
    <recommendedName>
        <fullName evidence="2">ORC1/DEAH AAA+ ATPase domain-containing protein</fullName>
    </recommendedName>
</protein>
<dbReference type="InterPro" id="IPR052026">
    <property type="entry name" value="ExeA_AAA_ATPase_DNA-bind"/>
</dbReference>
<feature type="compositionally biased region" description="Low complexity" evidence="1">
    <location>
        <begin position="279"/>
        <end position="303"/>
    </location>
</feature>
<accession>A0A517Y1I2</accession>
<feature type="domain" description="ORC1/DEAH AAA+ ATPase" evidence="2">
    <location>
        <begin position="42"/>
        <end position="171"/>
    </location>
</feature>
<dbReference type="EMBL" id="CP036273">
    <property type="protein sequence ID" value="QDU23629.1"/>
    <property type="molecule type" value="Genomic_DNA"/>
</dbReference>
<dbReference type="PANTHER" id="PTHR35894">
    <property type="entry name" value="GENERAL SECRETION PATHWAY PROTEIN A-RELATED"/>
    <property type="match status" value="1"/>
</dbReference>
<dbReference type="OrthoDB" id="227226at2"/>
<evidence type="ECO:0000256" key="1">
    <source>
        <dbReference type="SAM" id="MobiDB-lite"/>
    </source>
</evidence>
<dbReference type="RefSeq" id="WP_145243859.1">
    <property type="nucleotide sequence ID" value="NZ_CP036273.1"/>
</dbReference>